<dbReference type="EMBL" id="CAFBOM010000183">
    <property type="protein sequence ID" value="CAB4992825.1"/>
    <property type="molecule type" value="Genomic_DNA"/>
</dbReference>
<name>A0A6J7NKJ8_9ZZZZ</name>
<dbReference type="PROSITE" id="PS51257">
    <property type="entry name" value="PROKAR_LIPOPROTEIN"/>
    <property type="match status" value="1"/>
</dbReference>
<feature type="region of interest" description="Disordered" evidence="1">
    <location>
        <begin position="38"/>
        <end position="120"/>
    </location>
</feature>
<reference evidence="2" key="1">
    <citation type="submission" date="2020-05" db="EMBL/GenBank/DDBJ databases">
        <authorList>
            <person name="Chiriac C."/>
            <person name="Salcher M."/>
            <person name="Ghai R."/>
            <person name="Kavagutti S V."/>
        </authorList>
    </citation>
    <scope>NUCLEOTIDE SEQUENCE</scope>
</reference>
<gene>
    <name evidence="2" type="ORF">UFOPK3957_01098</name>
</gene>
<dbReference type="AlphaFoldDB" id="A0A6J7NKJ8"/>
<feature type="compositionally biased region" description="Low complexity" evidence="1">
    <location>
        <begin position="47"/>
        <end position="84"/>
    </location>
</feature>
<protein>
    <submittedName>
        <fullName evidence="2">Unannotated protein</fullName>
    </submittedName>
</protein>
<evidence type="ECO:0000313" key="2">
    <source>
        <dbReference type="EMBL" id="CAB4992825.1"/>
    </source>
</evidence>
<evidence type="ECO:0000256" key="1">
    <source>
        <dbReference type="SAM" id="MobiDB-lite"/>
    </source>
</evidence>
<organism evidence="2">
    <name type="scientific">freshwater metagenome</name>
    <dbReference type="NCBI Taxonomy" id="449393"/>
    <lineage>
        <taxon>unclassified sequences</taxon>
        <taxon>metagenomes</taxon>
        <taxon>ecological metagenomes</taxon>
    </lineage>
</organism>
<proteinExistence type="predicted"/>
<accession>A0A6J7NKJ8</accession>
<sequence length="316" mass="32948">MRVPVRSVGKGVVVGVLVALIASGCSGEVSRSAQGVDVQQADASATPGARGSSSATPSGSSSATPSASGASADASDSALASDGAVGTSADDAASVPEPGASPEVDSSEGAGQRVGSTAGVTCPSRATQCQAWPERPASEGWVQDVVCPSSYSRTWRIGVRNLSTVPVVLGVRHFDCYDWSVTGNPAQITGTLLSNGQATPTWWLLEPANWADYPSFNLGVFLKNPDGTLDFRGTMLFRSGGLSGEVLYATNTGRPLEPYGLYGTRCRRASLGPDPNQWKTRQEFNWRLNAGEFSPQADIYSDGANLYIVRCFREGG</sequence>